<dbReference type="OrthoDB" id="9811314at2"/>
<dbReference type="Pfam" id="PF00675">
    <property type="entry name" value="Peptidase_M16"/>
    <property type="match status" value="1"/>
</dbReference>
<evidence type="ECO:0000313" key="3">
    <source>
        <dbReference type="Proteomes" id="UP000267268"/>
    </source>
</evidence>
<sequence>MNQILDRKIAPNSYPVQDFSVLKPSILELENSSKVFILKNSSQPIIHFTLSIKGGKLVEKSLGSASLTSKMLGEGLKGMDSAQIHQKLEAFGAIISVSSDIDSFTINGHCLTRYFGEVVAMVKRYLTESEFSEKEFQHILQVMIQQKKLSEEKTSFIATKLFRENFYGTSHPYGQSLTSEELLDYDIGVVENYYLKNILHSPFDLFIAGDISDREIDTIKEVLGAIKFNRSSAILEYPPFVNKIATSSLKIYEDKDDAVQTSIRIGCPTFSLPNSDLEAFSVMNETLGDILGQD</sequence>
<dbReference type="Gene3D" id="3.30.830.10">
    <property type="entry name" value="Metalloenzyme, LuxS/M16 peptidase-like"/>
    <property type="match status" value="1"/>
</dbReference>
<feature type="domain" description="Peptidase M16 N-terminal" evidence="1">
    <location>
        <begin position="37"/>
        <end position="163"/>
    </location>
</feature>
<dbReference type="InterPro" id="IPR011249">
    <property type="entry name" value="Metalloenz_LuxS/M16"/>
</dbReference>
<gene>
    <name evidence="2" type="ORF">EI427_00230</name>
</gene>
<name>A0A3S9NXP9_9BACT</name>
<dbReference type="InterPro" id="IPR011765">
    <property type="entry name" value="Pept_M16_N"/>
</dbReference>
<dbReference type="Proteomes" id="UP000267268">
    <property type="component" value="Chromosome 1"/>
</dbReference>
<dbReference type="KEGG" id="fll:EI427_00230"/>
<dbReference type="RefSeq" id="WP_126610630.1">
    <property type="nucleotide sequence ID" value="NZ_CP034562.1"/>
</dbReference>
<protein>
    <submittedName>
        <fullName evidence="2">Insulinase family protein</fullName>
    </submittedName>
</protein>
<dbReference type="AlphaFoldDB" id="A0A3S9NXP9"/>
<evidence type="ECO:0000313" key="2">
    <source>
        <dbReference type="EMBL" id="AZQ60687.1"/>
    </source>
</evidence>
<organism evidence="2 3">
    <name type="scientific">Flammeovirga pectinis</name>
    <dbReference type="NCBI Taxonomy" id="2494373"/>
    <lineage>
        <taxon>Bacteria</taxon>
        <taxon>Pseudomonadati</taxon>
        <taxon>Bacteroidota</taxon>
        <taxon>Cytophagia</taxon>
        <taxon>Cytophagales</taxon>
        <taxon>Flammeovirgaceae</taxon>
        <taxon>Flammeovirga</taxon>
    </lineage>
</organism>
<proteinExistence type="predicted"/>
<accession>A0A3S9NXP9</accession>
<dbReference type="GO" id="GO:0046872">
    <property type="term" value="F:metal ion binding"/>
    <property type="evidence" value="ECO:0007669"/>
    <property type="project" value="InterPro"/>
</dbReference>
<reference evidence="2 3" key="1">
    <citation type="submission" date="2018-12" db="EMBL/GenBank/DDBJ databases">
        <title>Flammeovirga pectinis sp. nov., isolated from the gut of the Korean scallop, Patinopecten yessoensis.</title>
        <authorList>
            <person name="Bae J.-W."/>
            <person name="Jeong Y.-S."/>
            <person name="Kang W."/>
        </authorList>
    </citation>
    <scope>NUCLEOTIDE SEQUENCE [LARGE SCALE GENOMIC DNA]</scope>
    <source>
        <strain evidence="2 3">L12M1</strain>
    </source>
</reference>
<dbReference type="EMBL" id="CP034562">
    <property type="protein sequence ID" value="AZQ60687.1"/>
    <property type="molecule type" value="Genomic_DNA"/>
</dbReference>
<evidence type="ECO:0000259" key="1">
    <source>
        <dbReference type="Pfam" id="PF00675"/>
    </source>
</evidence>
<keyword evidence="3" id="KW-1185">Reference proteome</keyword>
<dbReference type="SUPFAM" id="SSF63411">
    <property type="entry name" value="LuxS/MPP-like metallohydrolase"/>
    <property type="match status" value="1"/>
</dbReference>